<reference evidence="2 3" key="1">
    <citation type="submission" date="2016-09" db="EMBL/GenBank/DDBJ databases">
        <title>Draft Genome Sequence of Aeromonas sobria Strain 08005, Isolated from Sick Rana catesbeiana.</title>
        <authorList>
            <person name="Yang Q."/>
        </authorList>
    </citation>
    <scope>NUCLEOTIDE SEQUENCE [LARGE SCALE GENOMIC DNA]</scope>
    <source>
        <strain evidence="2 3">08005</strain>
    </source>
</reference>
<dbReference type="GO" id="GO:0009289">
    <property type="term" value="C:pilus"/>
    <property type="evidence" value="ECO:0007669"/>
    <property type="project" value="InterPro"/>
</dbReference>
<dbReference type="RefSeq" id="WP_042021001.1">
    <property type="nucleotide sequence ID" value="NZ_CDBW01000021.1"/>
</dbReference>
<sequence>MKKIFACTLIALGCMAGTAHAANEVHFLGAVSSTTCDLTPEFGGAMGATVELGTVALSTQGSSVGFALKPTDATANACAALTQTNMVTVGWAGSEFTPQGLRNLSGNATDAWVKLDHTNNTGGSAAINSGNLLSSVTGDVLLKDGLVYTAQLNGGAVAGQFIGAAKYAVSYR</sequence>
<evidence type="ECO:0000256" key="1">
    <source>
        <dbReference type="SAM" id="SignalP"/>
    </source>
</evidence>
<dbReference type="InterPro" id="IPR036937">
    <property type="entry name" value="Adhesion_dom_fimbrial_sf"/>
</dbReference>
<dbReference type="STRING" id="646.BJD16_06320"/>
<feature type="chain" id="PRO_5010200401" description="Fimbrial protein" evidence="1">
    <location>
        <begin position="22"/>
        <end position="172"/>
    </location>
</feature>
<proteinExistence type="predicted"/>
<dbReference type="GeneID" id="58924711"/>
<feature type="signal peptide" evidence="1">
    <location>
        <begin position="1"/>
        <end position="21"/>
    </location>
</feature>
<evidence type="ECO:0008006" key="4">
    <source>
        <dbReference type="Google" id="ProtNLM"/>
    </source>
</evidence>
<name>A0A1S2CJD4_AERSO</name>
<gene>
    <name evidence="2" type="ORF">BJD16_06320</name>
</gene>
<evidence type="ECO:0000313" key="3">
    <source>
        <dbReference type="Proteomes" id="UP000179934"/>
    </source>
</evidence>
<accession>A0A1S2CJD4</accession>
<keyword evidence="1" id="KW-0732">Signal</keyword>
<dbReference type="Proteomes" id="UP000179934">
    <property type="component" value="Unassembled WGS sequence"/>
</dbReference>
<dbReference type="GO" id="GO:0007155">
    <property type="term" value="P:cell adhesion"/>
    <property type="evidence" value="ECO:0007669"/>
    <property type="project" value="InterPro"/>
</dbReference>
<dbReference type="AlphaFoldDB" id="A0A1S2CJD4"/>
<dbReference type="EMBL" id="MKFU01000065">
    <property type="protein sequence ID" value="OHY88810.1"/>
    <property type="molecule type" value="Genomic_DNA"/>
</dbReference>
<dbReference type="InterPro" id="IPR008966">
    <property type="entry name" value="Adhesion_dom_sf"/>
</dbReference>
<comment type="caution">
    <text evidence="2">The sequence shown here is derived from an EMBL/GenBank/DDBJ whole genome shotgun (WGS) entry which is preliminary data.</text>
</comment>
<dbReference type="SUPFAM" id="SSF49401">
    <property type="entry name" value="Bacterial adhesins"/>
    <property type="match status" value="1"/>
</dbReference>
<organism evidence="2 3">
    <name type="scientific">Aeromonas sobria</name>
    <dbReference type="NCBI Taxonomy" id="646"/>
    <lineage>
        <taxon>Bacteria</taxon>
        <taxon>Pseudomonadati</taxon>
        <taxon>Pseudomonadota</taxon>
        <taxon>Gammaproteobacteria</taxon>
        <taxon>Aeromonadales</taxon>
        <taxon>Aeromonadaceae</taxon>
        <taxon>Aeromonas</taxon>
    </lineage>
</organism>
<dbReference type="Gene3D" id="2.60.40.1090">
    <property type="entry name" value="Fimbrial-type adhesion domain"/>
    <property type="match status" value="1"/>
</dbReference>
<protein>
    <recommendedName>
        <fullName evidence="4">Fimbrial protein</fullName>
    </recommendedName>
</protein>
<evidence type="ECO:0000313" key="2">
    <source>
        <dbReference type="EMBL" id="OHY88810.1"/>
    </source>
</evidence>